<protein>
    <submittedName>
        <fullName evidence="1">Uncharacterized protein</fullName>
    </submittedName>
</protein>
<proteinExistence type="predicted"/>
<evidence type="ECO:0000313" key="1">
    <source>
        <dbReference type="EMBL" id="KAK6953351.1"/>
    </source>
</evidence>
<organism evidence="1 2">
    <name type="scientific">Daldinia eschscholtzii</name>
    <dbReference type="NCBI Taxonomy" id="292717"/>
    <lineage>
        <taxon>Eukaryota</taxon>
        <taxon>Fungi</taxon>
        <taxon>Dikarya</taxon>
        <taxon>Ascomycota</taxon>
        <taxon>Pezizomycotina</taxon>
        <taxon>Sordariomycetes</taxon>
        <taxon>Xylariomycetidae</taxon>
        <taxon>Xylariales</taxon>
        <taxon>Hypoxylaceae</taxon>
        <taxon>Daldinia</taxon>
    </lineage>
</organism>
<gene>
    <name evidence="1" type="ORF">Daesc_005654</name>
</gene>
<evidence type="ECO:0000313" key="2">
    <source>
        <dbReference type="Proteomes" id="UP001369815"/>
    </source>
</evidence>
<comment type="caution">
    <text evidence="1">The sequence shown here is derived from an EMBL/GenBank/DDBJ whole genome shotgun (WGS) entry which is preliminary data.</text>
</comment>
<dbReference type="Proteomes" id="UP001369815">
    <property type="component" value="Unassembled WGS sequence"/>
</dbReference>
<accession>A0AAX6MMD5</accession>
<name>A0AAX6MMD5_9PEZI</name>
<reference evidence="1 2" key="1">
    <citation type="journal article" date="2024" name="Front Chem Biol">
        <title>Unveiling the potential of Daldinia eschscholtzii MFLUCC 19-0629 through bioactivity and bioinformatics studies for enhanced sustainable agriculture production.</title>
        <authorList>
            <person name="Brooks S."/>
            <person name="Weaver J.A."/>
            <person name="Klomchit A."/>
            <person name="Alharthi S.A."/>
            <person name="Onlamun T."/>
            <person name="Nurani R."/>
            <person name="Vong T.K."/>
            <person name="Alberti F."/>
            <person name="Greco C."/>
        </authorList>
    </citation>
    <scope>NUCLEOTIDE SEQUENCE [LARGE SCALE GENOMIC DNA]</scope>
    <source>
        <strain evidence="1">MFLUCC 19-0629</strain>
    </source>
</reference>
<dbReference type="EMBL" id="JBANMG010000005">
    <property type="protein sequence ID" value="KAK6953351.1"/>
    <property type="molecule type" value="Genomic_DNA"/>
</dbReference>
<dbReference type="AlphaFoldDB" id="A0AAX6MMD5"/>
<keyword evidence="2" id="KW-1185">Reference proteome</keyword>
<sequence>MQLVRRKILVNRSRFFLEGRDRELMTQLTLDERKSVATWLNDFWMYSFMTIKYWGRGPEIWTLSLIGSKSFPESTSSPHLNQYTNQESNPSFRFHSLPDPPTQLCRWSIHYNEPEYGRIPSPPAESIESGDAFDIEKESTWSTWRASTQARSVVTTIAQGLQENHFSSIETEDLPLATDIIVKATEKSPDELKIEALGFAIMSRNVDVIDKIINSDENYGCLPESYSGIFPFHIAARFLDGAKTCCLVMNALVNLLQGSNSINLRYVDNSGFTVLDTFFISILRSHSTTKLEDVCGKPASQYQSAGQDVDPCGRWDADSPCIRQLYASGSSKIPSDWKHMFCHTSVQAVCHSISATFSVQWRPDINTLSGLFIRRCSCCGLELKLGPLHTLTLAAFFLADNAMPGENLFGMVCCLVCLLTYRADPCIAVEVSIPELLGRGSVDRCQHSSMEPAELALEIYSERMGLWTDEANRGWRILIAILRLDREDKDLNNENLNKCDHSIHEEYERIIKLLHCGNRKQGQIWAAVQAELLTYRRLREYDGWLSQNFDMEKLRNALENDNEELLREFADGLDHTSGESKLQAYSNCGYFYDAMIPFCARREEVCNSYYANLDEWGRTTFISDWEY</sequence>